<reference evidence="2 4" key="1">
    <citation type="submission" date="2023-09" db="EMBL/GenBank/DDBJ databases">
        <title>Flavobacterium sp. a novel bacteria isolate from Pepper rhizosphere.</title>
        <authorList>
            <person name="Peng Y."/>
            <person name="Lee J."/>
        </authorList>
    </citation>
    <scope>NUCLEOTIDE SEQUENCE</scope>
    <source>
        <strain evidence="2">PMR2A8</strain>
        <strain evidence="3 4">PMTSA4</strain>
    </source>
</reference>
<sequence>MSNISKAIQFLKLSPETRFLSIVDQSTSNHVVKKYIYLQEIPNEDLENFLKSNLNNPNDFARFWVEVREKQGNTSVKKASFPVEVNANNNNAPVQTMEVATTQQVQAAPVYNLPASLGGLGVDMLGQIITDKVNSQRYEDKVDQLNEAKDEIRNLRSANDRLDLELRTTKTKLETAEAKETLAVMMAKMENKGFFDGDGFQKLLEKAPEMLEKIAAMKNGGFSPEVEQLGNPNWSETKKEFVTILDILNDQQVQLLGAICHKFSSNPALVQEVEKLIVNG</sequence>
<name>A0AA96J5R3_9FLAO</name>
<evidence type="ECO:0000313" key="3">
    <source>
        <dbReference type="EMBL" id="WNM20665.1"/>
    </source>
</evidence>
<evidence type="ECO:0000256" key="1">
    <source>
        <dbReference type="SAM" id="Coils"/>
    </source>
</evidence>
<dbReference type="EMBL" id="CP134890">
    <property type="protein sequence ID" value="WNM20665.1"/>
    <property type="molecule type" value="Genomic_DNA"/>
</dbReference>
<protein>
    <submittedName>
        <fullName evidence="2">Uncharacterized protein</fullName>
    </submittedName>
</protein>
<evidence type="ECO:0000313" key="4">
    <source>
        <dbReference type="Proteomes" id="UP001304515"/>
    </source>
</evidence>
<dbReference type="EMBL" id="CP134878">
    <property type="protein sequence ID" value="WNM19276.1"/>
    <property type="molecule type" value="Genomic_DNA"/>
</dbReference>
<accession>A0AA96J5R3</accession>
<keyword evidence="1" id="KW-0175">Coiled coil</keyword>
<organism evidence="2">
    <name type="scientific">Flavobacterium capsici</name>
    <dbReference type="NCBI Taxonomy" id="3075618"/>
    <lineage>
        <taxon>Bacteria</taxon>
        <taxon>Pseudomonadati</taxon>
        <taxon>Bacteroidota</taxon>
        <taxon>Flavobacteriia</taxon>
        <taxon>Flavobacteriales</taxon>
        <taxon>Flavobacteriaceae</taxon>
        <taxon>Flavobacterium</taxon>
    </lineage>
</organism>
<dbReference type="KEGG" id="fcj:RN605_08175"/>
<feature type="coiled-coil region" evidence="1">
    <location>
        <begin position="135"/>
        <end position="179"/>
    </location>
</feature>
<accession>A0AA96F155</accession>
<dbReference type="RefSeq" id="WP_313324078.1">
    <property type="nucleotide sequence ID" value="NZ_CP134878.1"/>
</dbReference>
<dbReference type="AlphaFoldDB" id="A0AA96J5R3"/>
<gene>
    <name evidence="3" type="ORF">RN605_08175</name>
    <name evidence="2" type="ORF">RN608_01005</name>
</gene>
<dbReference type="Proteomes" id="UP001304515">
    <property type="component" value="Chromosome"/>
</dbReference>
<evidence type="ECO:0000313" key="2">
    <source>
        <dbReference type="EMBL" id="WNM19276.1"/>
    </source>
</evidence>
<proteinExistence type="predicted"/>
<keyword evidence="4" id="KW-1185">Reference proteome</keyword>